<comment type="caution">
    <text evidence="2">The sequence shown here is derived from an EMBL/GenBank/DDBJ whole genome shotgun (WGS) entry which is preliminary data.</text>
</comment>
<accession>A0A538U3A6</accession>
<evidence type="ECO:0000313" key="2">
    <source>
        <dbReference type="EMBL" id="TMQ70321.1"/>
    </source>
</evidence>
<feature type="domain" description="Glucose/Sorbosone dehydrogenase" evidence="1">
    <location>
        <begin position="60"/>
        <end position="379"/>
    </location>
</feature>
<name>A0A538U3A6_UNCEI</name>
<dbReference type="AlphaFoldDB" id="A0A538U3A6"/>
<dbReference type="Pfam" id="PF07995">
    <property type="entry name" value="GSDH"/>
    <property type="match status" value="1"/>
</dbReference>
<dbReference type="Proteomes" id="UP000319836">
    <property type="component" value="Unassembled WGS sequence"/>
</dbReference>
<evidence type="ECO:0000313" key="3">
    <source>
        <dbReference type="Proteomes" id="UP000319836"/>
    </source>
</evidence>
<dbReference type="InterPro" id="IPR011041">
    <property type="entry name" value="Quinoprot_gluc/sorb_DH_b-prop"/>
</dbReference>
<dbReference type="Gene3D" id="2.120.10.30">
    <property type="entry name" value="TolB, C-terminal domain"/>
    <property type="match status" value="1"/>
</dbReference>
<reference evidence="2 3" key="1">
    <citation type="journal article" date="2019" name="Nat. Microbiol.">
        <title>Mediterranean grassland soil C-N compound turnover is dependent on rainfall and depth, and is mediated by genomically divergent microorganisms.</title>
        <authorList>
            <person name="Diamond S."/>
            <person name="Andeer P.F."/>
            <person name="Li Z."/>
            <person name="Crits-Christoph A."/>
            <person name="Burstein D."/>
            <person name="Anantharaman K."/>
            <person name="Lane K.R."/>
            <person name="Thomas B.C."/>
            <person name="Pan C."/>
            <person name="Northen T.R."/>
            <person name="Banfield J.F."/>
        </authorList>
    </citation>
    <scope>NUCLEOTIDE SEQUENCE [LARGE SCALE GENOMIC DNA]</scope>
    <source>
        <strain evidence="2">WS_10</strain>
    </source>
</reference>
<dbReference type="PANTHER" id="PTHR19328:SF75">
    <property type="entry name" value="ALDOSE SUGAR DEHYDROGENASE YLII"/>
    <property type="match status" value="1"/>
</dbReference>
<dbReference type="PANTHER" id="PTHR19328">
    <property type="entry name" value="HEDGEHOG-INTERACTING PROTEIN"/>
    <property type="match status" value="1"/>
</dbReference>
<sequence length="392" mass="43269">MRVASRGSGRRTAGLALTAALLAGLTYSGFGSAPQPRPARGLALQRVASGLRDPVYLTAPTRDPRLFIVEQPGRIRVVRAGKLLPRPFLDLTAQVGYGGERGLLSMAFHPRYRENGLFYVDFTDRSGNTRVERFHASPEADVADPRSERLILEVDQPYANHNGGHILFGPDGMLYVGMGDGGSAGDPHGNGQNRATLLGDLLRLDVDHGNPYAIPTDNPFVGKPPFRGEIWAWGLRNPWRFCFDRLEGLLYIADVGQNRWEEIDVVDARRPGLNFGWNRMEGNHCFKPPQCDPSGLVLPVVEYGHKEGCSVIGGFVYRGSAMPALWGAYFYSDYCDGWVRSFRWDHGHVADHRQWDLPNPGPVLSFGVDAAGELYLLTGNGQVSRLVPSFPR</sequence>
<proteinExistence type="predicted"/>
<gene>
    <name evidence="2" type="ORF">E6K80_08860</name>
</gene>
<dbReference type="SUPFAM" id="SSF50952">
    <property type="entry name" value="Soluble quinoprotein glucose dehydrogenase"/>
    <property type="match status" value="1"/>
</dbReference>
<protein>
    <submittedName>
        <fullName evidence="2">PQQ-dependent sugar dehydrogenase</fullName>
    </submittedName>
</protein>
<dbReference type="InterPro" id="IPR011042">
    <property type="entry name" value="6-blade_b-propeller_TolB-like"/>
</dbReference>
<evidence type="ECO:0000259" key="1">
    <source>
        <dbReference type="Pfam" id="PF07995"/>
    </source>
</evidence>
<dbReference type="InterPro" id="IPR012938">
    <property type="entry name" value="Glc/Sorbosone_DH"/>
</dbReference>
<organism evidence="2 3">
    <name type="scientific">Eiseniibacteriota bacterium</name>
    <dbReference type="NCBI Taxonomy" id="2212470"/>
    <lineage>
        <taxon>Bacteria</taxon>
        <taxon>Candidatus Eiseniibacteriota</taxon>
    </lineage>
</organism>
<dbReference type="EMBL" id="VBPA01000216">
    <property type="protein sequence ID" value="TMQ70321.1"/>
    <property type="molecule type" value="Genomic_DNA"/>
</dbReference>